<evidence type="ECO:0000256" key="2">
    <source>
        <dbReference type="ARBA" id="ARBA00022729"/>
    </source>
</evidence>
<dbReference type="EMBL" id="JACDUS010000008">
    <property type="protein sequence ID" value="MBA2882325.1"/>
    <property type="molecule type" value="Genomic_DNA"/>
</dbReference>
<feature type="repeat" description="TPR" evidence="3">
    <location>
        <begin position="74"/>
        <end position="107"/>
    </location>
</feature>
<keyword evidence="3" id="KW-0802">TPR repeat</keyword>
<accession>A0A7W0CAV8</accession>
<dbReference type="SUPFAM" id="SSF53822">
    <property type="entry name" value="Periplasmic binding protein-like I"/>
    <property type="match status" value="1"/>
</dbReference>
<dbReference type="InterPro" id="IPR019734">
    <property type="entry name" value="TPR_rpt"/>
</dbReference>
<comment type="similarity">
    <text evidence="1">Belongs to the leucine-binding protein family.</text>
</comment>
<comment type="caution">
    <text evidence="6">The sequence shown here is derived from an EMBL/GenBank/DDBJ whole genome shotgun (WGS) entry which is preliminary data.</text>
</comment>
<dbReference type="PANTHER" id="PTHR30483">
    <property type="entry name" value="LEUCINE-SPECIFIC-BINDING PROTEIN"/>
    <property type="match status" value="1"/>
</dbReference>
<protein>
    <submittedName>
        <fullName evidence="6">ABC-type branched-subunit amino acid transport system substrate-binding protein</fullName>
    </submittedName>
</protein>
<dbReference type="RefSeq" id="WP_181551963.1">
    <property type="nucleotide sequence ID" value="NZ_JACDUS010000008.1"/>
</dbReference>
<reference evidence="6 7" key="1">
    <citation type="submission" date="2020-07" db="EMBL/GenBank/DDBJ databases">
        <title>Genomic Encyclopedia of Type Strains, Phase IV (KMG-IV): sequencing the most valuable type-strain genomes for metagenomic binning, comparative biology and taxonomic classification.</title>
        <authorList>
            <person name="Goeker M."/>
        </authorList>
    </citation>
    <scope>NUCLEOTIDE SEQUENCE [LARGE SCALE GENOMIC DNA]</scope>
    <source>
        <strain evidence="6 7">DSM 17721</strain>
    </source>
</reference>
<feature type="chain" id="PRO_5031003891" evidence="4">
    <location>
        <begin position="22"/>
        <end position="678"/>
    </location>
</feature>
<feature type="domain" description="Leucine-binding protein" evidence="5">
    <location>
        <begin position="272"/>
        <end position="452"/>
    </location>
</feature>
<evidence type="ECO:0000313" key="7">
    <source>
        <dbReference type="Proteomes" id="UP000525298"/>
    </source>
</evidence>
<dbReference type="InterPro" id="IPR011990">
    <property type="entry name" value="TPR-like_helical_dom_sf"/>
</dbReference>
<feature type="signal peptide" evidence="4">
    <location>
        <begin position="1"/>
        <end position="21"/>
    </location>
</feature>
<dbReference type="PANTHER" id="PTHR30483:SF6">
    <property type="entry name" value="PERIPLASMIC BINDING PROTEIN OF ABC TRANSPORTER FOR NATURAL AMINO ACIDS"/>
    <property type="match status" value="1"/>
</dbReference>
<dbReference type="Pfam" id="PF13458">
    <property type="entry name" value="Peripla_BP_6"/>
    <property type="match status" value="2"/>
</dbReference>
<evidence type="ECO:0000256" key="3">
    <source>
        <dbReference type="PROSITE-ProRule" id="PRU00339"/>
    </source>
</evidence>
<evidence type="ECO:0000256" key="1">
    <source>
        <dbReference type="ARBA" id="ARBA00010062"/>
    </source>
</evidence>
<dbReference type="PROSITE" id="PS51257">
    <property type="entry name" value="PROKAR_LIPOPROTEIN"/>
    <property type="match status" value="1"/>
</dbReference>
<dbReference type="Gene3D" id="3.40.50.2300">
    <property type="match status" value="2"/>
</dbReference>
<dbReference type="CDD" id="cd06339">
    <property type="entry name" value="PBP1_YraM_LppC_lipoprotein-like"/>
    <property type="match status" value="1"/>
</dbReference>
<dbReference type="InterPro" id="IPR028081">
    <property type="entry name" value="Leu-bd"/>
</dbReference>
<dbReference type="Pfam" id="PF14559">
    <property type="entry name" value="TPR_19"/>
    <property type="match status" value="1"/>
</dbReference>
<dbReference type="InterPro" id="IPR051010">
    <property type="entry name" value="BCAA_transport"/>
</dbReference>
<evidence type="ECO:0000256" key="4">
    <source>
        <dbReference type="SAM" id="SignalP"/>
    </source>
</evidence>
<dbReference type="AlphaFoldDB" id="A0A7W0CAV8"/>
<sequence>MNKKYSIGICLCLLVLITACAPKDRPFRDIFKDRQQEQILFEKAEQQYGQSAYSEAAELYSRYLEEHPDGDRVADARFKLAMIQMHTRDYGRARELFRELIREMPDSDAAGRAQVAVMRSYMEQADFQEALEYRRQLSEDRLDARRQLRVDLLAGDAWMALGRFDRAYEMFLSAFDRADKPQEPKVGKRLLAAAFHMTPERIQAELDRLAGKPPSGYLMYQQAVRLAAEARIGDSLTVFQKFADQFPDHPLVGEARQEIERISAQAFFKGNRLGCVLPLSGRYEVFGQRALKGVELAVYQAGSHMGLSPPVQLLVRDSGSDPQTAKKAVQELADQGVAAIIGPMTGGSAPLAEAQEKGVPIIALSQKTGVTETGAYVFRNFLTPKMQVDAVVSYAAQQLGCRRFAVLYPDEAYGQTFFHQFWDQVLARGGRIVGAESYDPDQTDFAEPIKKLVGLYYDLPEDLKPLEPDLAESESLIRTVMPESLLHLETQRAGISSFAPETAGERRVRPEPEADDKPKPIVDFDAVFIPDSPEKAGLIIPQLRYHDINEVYLLGTNLWHSPRMIQIAGRQLRRAVIPEGFFANSQNPVVKAFVSDFEEIYDESPGFIEAVAYDSAMMICSRLAEKELANRPALQKALVEMPAYEGVTGKTRFLSSGEAEKRLYLLDVIDSRFVQIVP</sequence>
<feature type="domain" description="Leucine-binding protein" evidence="5">
    <location>
        <begin position="525"/>
        <end position="669"/>
    </location>
</feature>
<organism evidence="6 7">
    <name type="scientific">Desulfosalsimonas propionicica</name>
    <dbReference type="NCBI Taxonomy" id="332175"/>
    <lineage>
        <taxon>Bacteria</taxon>
        <taxon>Pseudomonadati</taxon>
        <taxon>Thermodesulfobacteriota</taxon>
        <taxon>Desulfobacteria</taxon>
        <taxon>Desulfobacterales</taxon>
        <taxon>Desulfosalsimonadaceae</taxon>
        <taxon>Desulfosalsimonas</taxon>
    </lineage>
</organism>
<dbReference type="Gene3D" id="1.25.40.10">
    <property type="entry name" value="Tetratricopeptide repeat domain"/>
    <property type="match status" value="2"/>
</dbReference>
<keyword evidence="7" id="KW-1185">Reference proteome</keyword>
<name>A0A7W0CAV8_9BACT</name>
<proteinExistence type="inferred from homology"/>
<keyword evidence="2 4" id="KW-0732">Signal</keyword>
<evidence type="ECO:0000313" key="6">
    <source>
        <dbReference type="EMBL" id="MBA2882325.1"/>
    </source>
</evidence>
<evidence type="ECO:0000259" key="5">
    <source>
        <dbReference type="Pfam" id="PF13458"/>
    </source>
</evidence>
<dbReference type="Proteomes" id="UP000525298">
    <property type="component" value="Unassembled WGS sequence"/>
</dbReference>
<gene>
    <name evidence="6" type="ORF">HNR65_002667</name>
</gene>
<dbReference type="InterPro" id="IPR028082">
    <property type="entry name" value="Peripla_BP_I"/>
</dbReference>
<dbReference type="SUPFAM" id="SSF48452">
    <property type="entry name" value="TPR-like"/>
    <property type="match status" value="1"/>
</dbReference>
<dbReference type="PROSITE" id="PS50005">
    <property type="entry name" value="TPR"/>
    <property type="match status" value="1"/>
</dbReference>